<organism evidence="1 2">
    <name type="scientific">Dreissena polymorpha</name>
    <name type="common">Zebra mussel</name>
    <name type="synonym">Mytilus polymorpha</name>
    <dbReference type="NCBI Taxonomy" id="45954"/>
    <lineage>
        <taxon>Eukaryota</taxon>
        <taxon>Metazoa</taxon>
        <taxon>Spiralia</taxon>
        <taxon>Lophotrochozoa</taxon>
        <taxon>Mollusca</taxon>
        <taxon>Bivalvia</taxon>
        <taxon>Autobranchia</taxon>
        <taxon>Heteroconchia</taxon>
        <taxon>Euheterodonta</taxon>
        <taxon>Imparidentia</taxon>
        <taxon>Neoheterodontei</taxon>
        <taxon>Myida</taxon>
        <taxon>Dreissenoidea</taxon>
        <taxon>Dreissenidae</taxon>
        <taxon>Dreissena</taxon>
    </lineage>
</organism>
<proteinExistence type="predicted"/>
<evidence type="ECO:0000313" key="1">
    <source>
        <dbReference type="EMBL" id="KAH3808870.1"/>
    </source>
</evidence>
<evidence type="ECO:0000313" key="2">
    <source>
        <dbReference type="Proteomes" id="UP000828390"/>
    </source>
</evidence>
<keyword evidence="2" id="KW-1185">Reference proteome</keyword>
<accession>A0A9D4G1F4</accession>
<dbReference type="AlphaFoldDB" id="A0A9D4G1F4"/>
<sequence length="123" mass="14975">MVACGLQDEQRRKWVEYIKDMMEEGTRVILRLPRIRQAIICYPEPLLWLNSRRTELEMLELEWLNRHARCMDENDEYDDTDIILQAICMRQIEILREVIQRMFIEGSAVNYRDSDEILRRILM</sequence>
<name>A0A9D4G1F4_DREPO</name>
<dbReference type="EMBL" id="JAIWYP010000006">
    <property type="protein sequence ID" value="KAH3808870.1"/>
    <property type="molecule type" value="Genomic_DNA"/>
</dbReference>
<dbReference type="Proteomes" id="UP000828390">
    <property type="component" value="Unassembled WGS sequence"/>
</dbReference>
<gene>
    <name evidence="1" type="ORF">DPMN_137229</name>
</gene>
<comment type="caution">
    <text evidence="1">The sequence shown here is derived from an EMBL/GenBank/DDBJ whole genome shotgun (WGS) entry which is preliminary data.</text>
</comment>
<protein>
    <submittedName>
        <fullName evidence="1">Uncharacterized protein</fullName>
    </submittedName>
</protein>
<reference evidence="1" key="1">
    <citation type="journal article" date="2019" name="bioRxiv">
        <title>The Genome of the Zebra Mussel, Dreissena polymorpha: A Resource for Invasive Species Research.</title>
        <authorList>
            <person name="McCartney M.A."/>
            <person name="Auch B."/>
            <person name="Kono T."/>
            <person name="Mallez S."/>
            <person name="Zhang Y."/>
            <person name="Obille A."/>
            <person name="Becker A."/>
            <person name="Abrahante J.E."/>
            <person name="Garbe J."/>
            <person name="Badalamenti J.P."/>
            <person name="Herman A."/>
            <person name="Mangelson H."/>
            <person name="Liachko I."/>
            <person name="Sullivan S."/>
            <person name="Sone E.D."/>
            <person name="Koren S."/>
            <person name="Silverstein K.A.T."/>
            <person name="Beckman K.B."/>
            <person name="Gohl D.M."/>
        </authorList>
    </citation>
    <scope>NUCLEOTIDE SEQUENCE</scope>
    <source>
        <strain evidence="1">Duluth1</strain>
        <tissue evidence="1">Whole animal</tissue>
    </source>
</reference>
<reference evidence="1" key="2">
    <citation type="submission" date="2020-11" db="EMBL/GenBank/DDBJ databases">
        <authorList>
            <person name="McCartney M.A."/>
            <person name="Auch B."/>
            <person name="Kono T."/>
            <person name="Mallez S."/>
            <person name="Becker A."/>
            <person name="Gohl D.M."/>
            <person name="Silverstein K.A.T."/>
            <person name="Koren S."/>
            <person name="Bechman K.B."/>
            <person name="Herman A."/>
            <person name="Abrahante J.E."/>
            <person name="Garbe J."/>
        </authorList>
    </citation>
    <scope>NUCLEOTIDE SEQUENCE</scope>
    <source>
        <strain evidence="1">Duluth1</strain>
        <tissue evidence="1">Whole animal</tissue>
    </source>
</reference>